<reference evidence="1" key="1">
    <citation type="submission" date="2020-06" db="EMBL/GenBank/DDBJ databases">
        <authorList>
            <person name="Li T."/>
            <person name="Hu X."/>
            <person name="Zhang T."/>
            <person name="Song X."/>
            <person name="Zhang H."/>
            <person name="Dai N."/>
            <person name="Sheng W."/>
            <person name="Hou X."/>
            <person name="Wei L."/>
        </authorList>
    </citation>
    <scope>NUCLEOTIDE SEQUENCE</scope>
    <source>
        <strain evidence="1">G02</strain>
        <tissue evidence="1">Leaf</tissue>
    </source>
</reference>
<gene>
    <name evidence="1" type="ORF">Sradi_3970200</name>
</gene>
<reference evidence="1" key="2">
    <citation type="journal article" date="2024" name="Plant">
        <title>Genomic evolution and insights into agronomic trait innovations of Sesamum species.</title>
        <authorList>
            <person name="Miao H."/>
            <person name="Wang L."/>
            <person name="Qu L."/>
            <person name="Liu H."/>
            <person name="Sun Y."/>
            <person name="Le M."/>
            <person name="Wang Q."/>
            <person name="Wei S."/>
            <person name="Zheng Y."/>
            <person name="Lin W."/>
            <person name="Duan Y."/>
            <person name="Cao H."/>
            <person name="Xiong S."/>
            <person name="Wang X."/>
            <person name="Wei L."/>
            <person name="Li C."/>
            <person name="Ma Q."/>
            <person name="Ju M."/>
            <person name="Zhao R."/>
            <person name="Li G."/>
            <person name="Mu C."/>
            <person name="Tian Q."/>
            <person name="Mei H."/>
            <person name="Zhang T."/>
            <person name="Gao T."/>
            <person name="Zhang H."/>
        </authorList>
    </citation>
    <scope>NUCLEOTIDE SEQUENCE</scope>
    <source>
        <strain evidence="1">G02</strain>
    </source>
</reference>
<accession>A0AAW2PJF8</accession>
<dbReference type="InterPro" id="IPR036691">
    <property type="entry name" value="Endo/exonu/phosph_ase_sf"/>
</dbReference>
<dbReference type="EMBL" id="JACGWJ010000017">
    <property type="protein sequence ID" value="KAL0355233.1"/>
    <property type="molecule type" value="Genomic_DNA"/>
</dbReference>
<sequence>MTVIYGANESGTCRDLWQSVGALASSIADDPWLIMGDFNTVLDKSEVCDQSGDVRVAMEDSVNS</sequence>
<protein>
    <submittedName>
        <fullName evidence="1">Uncharacterized protein</fullName>
    </submittedName>
</protein>
<dbReference type="AlphaFoldDB" id="A0AAW2PJF8"/>
<organism evidence="1">
    <name type="scientific">Sesamum radiatum</name>
    <name type="common">Black benniseed</name>
    <dbReference type="NCBI Taxonomy" id="300843"/>
    <lineage>
        <taxon>Eukaryota</taxon>
        <taxon>Viridiplantae</taxon>
        <taxon>Streptophyta</taxon>
        <taxon>Embryophyta</taxon>
        <taxon>Tracheophyta</taxon>
        <taxon>Spermatophyta</taxon>
        <taxon>Magnoliopsida</taxon>
        <taxon>eudicotyledons</taxon>
        <taxon>Gunneridae</taxon>
        <taxon>Pentapetalae</taxon>
        <taxon>asterids</taxon>
        <taxon>lamiids</taxon>
        <taxon>Lamiales</taxon>
        <taxon>Pedaliaceae</taxon>
        <taxon>Sesamum</taxon>
    </lineage>
</organism>
<evidence type="ECO:0000313" key="1">
    <source>
        <dbReference type="EMBL" id="KAL0355233.1"/>
    </source>
</evidence>
<name>A0AAW2PJF8_SESRA</name>
<comment type="caution">
    <text evidence="1">The sequence shown here is derived from an EMBL/GenBank/DDBJ whole genome shotgun (WGS) entry which is preliminary data.</text>
</comment>
<proteinExistence type="predicted"/>
<dbReference type="SUPFAM" id="SSF56219">
    <property type="entry name" value="DNase I-like"/>
    <property type="match status" value="1"/>
</dbReference>